<dbReference type="SUPFAM" id="SSF53850">
    <property type="entry name" value="Periplasmic binding protein-like II"/>
    <property type="match status" value="1"/>
</dbReference>
<sequence length="366" mass="40577" precursor="true">MHYLNRMLSRRRFLEVSAFTGGGLCLSGVGALAQDEIARLYEDAKQEGAVSYYAGGPIAPHQADIEAFSKEFPGISFDLKTGFSNQLVPPINDQIAAGKLEADIANLQTIQDIEAWRQAEVLASYRSPNFDAILDTFKEEDGTSVGVHVYGLCYGYNPNLVAAEDVPKSAPDFLDSKFRGKIISTYPQDDDITLYLYWTIVDKYGWGYMSELMKNQPRFIRGHLGIAQEIAAGNAALSFDASVTTITRAQAAGGTIEAAFSQTDPMPIWDNRLCIFKDAPHPNAARLFQTWLLSREHQIAAGLWSTRRDVEPEGGKFKGIDEYFTAHNFKDFILQPADELQELRVRFESFIGPVEGMPVLSAPAKN</sequence>
<name>Q11E63_CHESB</name>
<reference evidence="2" key="1">
    <citation type="submission" date="2006-06" db="EMBL/GenBank/DDBJ databases">
        <title>Complete sequence of chromosome of Chelativorans sp. BNC1.</title>
        <authorList>
            <consortium name="US DOE Joint Genome Institute"/>
            <person name="Copeland A."/>
            <person name="Lucas S."/>
            <person name="Lapidus A."/>
            <person name="Barry K."/>
            <person name="Detter J.C."/>
            <person name="Glavina del Rio T."/>
            <person name="Hammon N."/>
            <person name="Israni S."/>
            <person name="Dalin E."/>
            <person name="Tice H."/>
            <person name="Pitluck S."/>
            <person name="Chertkov O."/>
            <person name="Brettin T."/>
            <person name="Bruce D."/>
            <person name="Han C."/>
            <person name="Tapia R."/>
            <person name="Gilna P."/>
            <person name="Schmutz J."/>
            <person name="Larimer F."/>
            <person name="Land M."/>
            <person name="Hauser L."/>
            <person name="Kyrpides N."/>
            <person name="Mikhailova N."/>
            <person name="Richardson P."/>
        </authorList>
    </citation>
    <scope>NUCLEOTIDE SEQUENCE</scope>
    <source>
        <strain evidence="2">BNC1</strain>
    </source>
</reference>
<protein>
    <submittedName>
        <fullName evidence="2">Twin-arginine translocation pathway signal</fullName>
    </submittedName>
</protein>
<keyword evidence="1" id="KW-0732">Signal</keyword>
<gene>
    <name evidence="2" type="ordered locus">Meso_2940</name>
</gene>
<dbReference type="PANTHER" id="PTHR30006">
    <property type="entry name" value="THIAMINE-BINDING PERIPLASMIC PROTEIN-RELATED"/>
    <property type="match status" value="1"/>
</dbReference>
<evidence type="ECO:0000256" key="1">
    <source>
        <dbReference type="ARBA" id="ARBA00022729"/>
    </source>
</evidence>
<dbReference type="STRING" id="266779.Meso_2940"/>
<dbReference type="KEGG" id="mes:Meso_2940"/>
<dbReference type="InterPro" id="IPR006311">
    <property type="entry name" value="TAT_signal"/>
</dbReference>
<dbReference type="OrthoDB" id="7811527at2"/>
<dbReference type="HOGENOM" id="CLU_026974_5_1_5"/>
<organism evidence="2">
    <name type="scientific">Chelativorans sp. (strain BNC1)</name>
    <dbReference type="NCBI Taxonomy" id="266779"/>
    <lineage>
        <taxon>Bacteria</taxon>
        <taxon>Pseudomonadati</taxon>
        <taxon>Pseudomonadota</taxon>
        <taxon>Alphaproteobacteria</taxon>
        <taxon>Hyphomicrobiales</taxon>
        <taxon>Phyllobacteriaceae</taxon>
        <taxon>Chelativorans</taxon>
    </lineage>
</organism>
<dbReference type="eggNOG" id="COG1840">
    <property type="taxonomic scope" value="Bacteria"/>
</dbReference>
<proteinExistence type="predicted"/>
<dbReference type="AlphaFoldDB" id="Q11E63"/>
<dbReference type="Pfam" id="PF13343">
    <property type="entry name" value="SBP_bac_6"/>
    <property type="match status" value="1"/>
</dbReference>
<evidence type="ECO:0000313" key="2">
    <source>
        <dbReference type="EMBL" id="ABG64312.1"/>
    </source>
</evidence>
<dbReference type="PANTHER" id="PTHR30006:SF2">
    <property type="entry name" value="ABC TRANSPORTER SUBSTRATE-BINDING PROTEIN"/>
    <property type="match status" value="1"/>
</dbReference>
<dbReference type="Gene3D" id="3.40.190.10">
    <property type="entry name" value="Periplasmic binding protein-like II"/>
    <property type="match status" value="2"/>
</dbReference>
<dbReference type="EMBL" id="CP000390">
    <property type="protein sequence ID" value="ABG64312.1"/>
    <property type="molecule type" value="Genomic_DNA"/>
</dbReference>
<accession>Q11E63</accession>
<dbReference type="PROSITE" id="PS51318">
    <property type="entry name" value="TAT"/>
    <property type="match status" value="1"/>
</dbReference>